<dbReference type="Pfam" id="PF00579">
    <property type="entry name" value="tRNA-synt_1b"/>
    <property type="match status" value="1"/>
</dbReference>
<feature type="binding site" evidence="11">
    <location>
        <position position="173"/>
    </location>
    <ligand>
        <name>L-tyrosine</name>
        <dbReference type="ChEBI" id="CHEBI:58315"/>
    </ligand>
</feature>
<dbReference type="OrthoDB" id="9804243at2"/>
<dbReference type="InterPro" id="IPR024107">
    <property type="entry name" value="Tyr-tRNA-ligase_bac_1"/>
</dbReference>
<dbReference type="PANTHER" id="PTHR11766:SF0">
    <property type="entry name" value="TYROSINE--TRNA LIGASE, MITOCHONDRIAL"/>
    <property type="match status" value="1"/>
</dbReference>
<feature type="short sequence motif" description="'KMSKS' region" evidence="11">
    <location>
        <begin position="233"/>
        <end position="237"/>
    </location>
</feature>
<dbReference type="InterPro" id="IPR002307">
    <property type="entry name" value="Tyr-tRNA-ligase"/>
</dbReference>
<evidence type="ECO:0000256" key="1">
    <source>
        <dbReference type="ARBA" id="ARBA00004496"/>
    </source>
</evidence>
<evidence type="ECO:0000256" key="11">
    <source>
        <dbReference type="HAMAP-Rule" id="MF_02006"/>
    </source>
</evidence>
<dbReference type="HOGENOM" id="CLU_024003_0_3_5"/>
<dbReference type="SUPFAM" id="SSF52374">
    <property type="entry name" value="Nucleotidylyl transferase"/>
    <property type="match status" value="1"/>
</dbReference>
<evidence type="ECO:0000256" key="6">
    <source>
        <dbReference type="ARBA" id="ARBA00022884"/>
    </source>
</evidence>
<comment type="subcellular location">
    <subcellularLocation>
        <location evidence="1 11">Cytoplasm</location>
    </subcellularLocation>
</comment>
<dbReference type="Proteomes" id="UP000028926">
    <property type="component" value="Chromosome"/>
</dbReference>
<keyword evidence="3 11" id="KW-0436">Ligase</keyword>
<comment type="similarity">
    <text evidence="10 11">Belongs to the class-I aminoacyl-tRNA synthetase family. TyrS type 1 subfamily.</text>
</comment>
<dbReference type="EC" id="6.1.1.1" evidence="11"/>
<evidence type="ECO:0000256" key="5">
    <source>
        <dbReference type="ARBA" id="ARBA00022840"/>
    </source>
</evidence>
<dbReference type="PRINTS" id="PR01040">
    <property type="entry name" value="TRNASYNTHTYR"/>
</dbReference>
<sequence length="416" mass="46151">MKSEFLQILNARGFIHQATDMEALKELFSNQTVTAYIGFDATANSLHVGSLVQIMMLRWLQKCGHRPLVLMGGGTSKIGDPSGKDEARSLVTDETIQTNIEGISKVFKKFLTFGTGPHDAIMVNNDDWLKDLNYISFLRDYGRHFSVNRMLTFDSVKLRLEREQSLSLLEFNYMILQAYDFLELNQRLGCTLQMGGSDQWGNIVNGVELTRRVIAKEVFGLTSPLITTSSGAKMGKTASGAIWLNGDRLPAYDYWQFWRNTEDADVGRYLRLFTEIDLNEIEKLEQLQGAEINHAKKVLADAATALAHGAEALPPIHEAIAQLFEHGNSGDLSSLPSLEISPTALDAGVPILDLFVQLNLVASKGEARRLIQGNGAKINDMSISDPLQLITIKDLNGERMIKLSAGKKRHGIVKVE</sequence>
<keyword evidence="2 11" id="KW-0963">Cytoplasm</keyword>
<dbReference type="PANTHER" id="PTHR11766">
    <property type="entry name" value="TYROSYL-TRNA SYNTHETASE"/>
    <property type="match status" value="1"/>
</dbReference>
<evidence type="ECO:0000256" key="3">
    <source>
        <dbReference type="ARBA" id="ARBA00022598"/>
    </source>
</evidence>
<dbReference type="RefSeq" id="WP_038463074.1">
    <property type="nucleotide sequence ID" value="NZ_CP008941.1"/>
</dbReference>
<comment type="catalytic activity">
    <reaction evidence="9 11">
        <text>tRNA(Tyr) + L-tyrosine + ATP = L-tyrosyl-tRNA(Tyr) + AMP + diphosphate + H(+)</text>
        <dbReference type="Rhea" id="RHEA:10220"/>
        <dbReference type="Rhea" id="RHEA-COMP:9706"/>
        <dbReference type="Rhea" id="RHEA-COMP:9707"/>
        <dbReference type="ChEBI" id="CHEBI:15378"/>
        <dbReference type="ChEBI" id="CHEBI:30616"/>
        <dbReference type="ChEBI" id="CHEBI:33019"/>
        <dbReference type="ChEBI" id="CHEBI:58315"/>
        <dbReference type="ChEBI" id="CHEBI:78442"/>
        <dbReference type="ChEBI" id="CHEBI:78536"/>
        <dbReference type="ChEBI" id="CHEBI:456215"/>
        <dbReference type="EC" id="6.1.1.1"/>
    </reaction>
</comment>
<feature type="short sequence motif" description="'HIGH' region" evidence="11">
    <location>
        <begin position="41"/>
        <end position="50"/>
    </location>
</feature>
<dbReference type="AlphaFoldDB" id="A0A077AUK9"/>
<keyword evidence="5 11" id="KW-0067">ATP-binding</keyword>
<dbReference type="GO" id="GO:0042803">
    <property type="term" value="F:protein homodimerization activity"/>
    <property type="evidence" value="ECO:0007669"/>
    <property type="project" value="UniProtKB-ARBA"/>
</dbReference>
<dbReference type="GO" id="GO:0005524">
    <property type="term" value="F:ATP binding"/>
    <property type="evidence" value="ECO:0007669"/>
    <property type="project" value="UniProtKB-UniRule"/>
</dbReference>
<keyword evidence="7 11" id="KW-0648">Protein biosynthesis</keyword>
<dbReference type="PROSITE" id="PS50889">
    <property type="entry name" value="S4"/>
    <property type="match status" value="1"/>
</dbReference>
<feature type="binding site" evidence="11">
    <location>
        <position position="36"/>
    </location>
    <ligand>
        <name>L-tyrosine</name>
        <dbReference type="ChEBI" id="CHEBI:58315"/>
    </ligand>
</feature>
<accession>A0A077AUK9</accession>
<keyword evidence="14" id="KW-1185">Reference proteome</keyword>
<dbReference type="CDD" id="cd00805">
    <property type="entry name" value="TyrRS_core"/>
    <property type="match status" value="1"/>
</dbReference>
<evidence type="ECO:0000256" key="2">
    <source>
        <dbReference type="ARBA" id="ARBA00022490"/>
    </source>
</evidence>
<evidence type="ECO:0000256" key="10">
    <source>
        <dbReference type="ARBA" id="ARBA00060965"/>
    </source>
</evidence>
<dbReference type="InterPro" id="IPR036986">
    <property type="entry name" value="S4_RNA-bd_sf"/>
</dbReference>
<dbReference type="FunFam" id="1.10.240.10:FF:000001">
    <property type="entry name" value="Tyrosine--tRNA ligase"/>
    <property type="match status" value="1"/>
</dbReference>
<dbReference type="Gene3D" id="3.10.290.10">
    <property type="entry name" value="RNA-binding S4 domain"/>
    <property type="match status" value="1"/>
</dbReference>
<dbReference type="Gene3D" id="1.10.240.10">
    <property type="entry name" value="Tyrosyl-Transfer RNA Synthetase"/>
    <property type="match status" value="1"/>
</dbReference>
<evidence type="ECO:0000256" key="12">
    <source>
        <dbReference type="PROSITE-ProRule" id="PRU00182"/>
    </source>
</evidence>
<dbReference type="GO" id="GO:0006437">
    <property type="term" value="P:tyrosyl-tRNA aminoacylation"/>
    <property type="evidence" value="ECO:0007669"/>
    <property type="project" value="UniProtKB-UniRule"/>
</dbReference>
<keyword evidence="4 11" id="KW-0547">Nucleotide-binding</keyword>
<evidence type="ECO:0000256" key="7">
    <source>
        <dbReference type="ARBA" id="ARBA00022917"/>
    </source>
</evidence>
<dbReference type="NCBIfam" id="TIGR00234">
    <property type="entry name" value="tyrS"/>
    <property type="match status" value="1"/>
</dbReference>
<feature type="binding site" evidence="11">
    <location>
        <position position="236"/>
    </location>
    <ligand>
        <name>ATP</name>
        <dbReference type="ChEBI" id="CHEBI:30616"/>
    </ligand>
</feature>
<comment type="function">
    <text evidence="11">Catalyzes the attachment of tyrosine to tRNA(Tyr) in a two-step reaction: tyrosine is first activated by ATP to form Tyr-AMP and then transferred to the acceptor end of tRNA(Tyr).</text>
</comment>
<reference evidence="13 14" key="1">
    <citation type="submission" date="2014-07" db="EMBL/GenBank/DDBJ databases">
        <title>Comparative genomic insights into amoeba endosymbionts belonging to the families of Holosporaceae and Candidatus Midichloriaceae within Rickettsiales.</title>
        <authorList>
            <person name="Wang Z."/>
            <person name="Wu M."/>
        </authorList>
    </citation>
    <scope>NUCLEOTIDE SEQUENCE [LARGE SCALE GENOMIC DNA]</scope>
    <source>
        <strain evidence="13">PRA3</strain>
    </source>
</reference>
<organism evidence="13 14">
    <name type="scientific">Candidatus Odyssella acanthamoebae</name>
    <dbReference type="NCBI Taxonomy" id="91604"/>
    <lineage>
        <taxon>Bacteria</taxon>
        <taxon>Pseudomonadati</taxon>
        <taxon>Pseudomonadota</taxon>
        <taxon>Alphaproteobacteria</taxon>
        <taxon>Holosporales</taxon>
        <taxon>Candidatus Paracaedibacteraceae</taxon>
        <taxon>Candidatus Odyssella</taxon>
    </lineage>
</organism>
<proteinExistence type="inferred from homology"/>
<dbReference type="STRING" id="91604.ID47_01650"/>
<dbReference type="eggNOG" id="COG0162">
    <property type="taxonomic scope" value="Bacteria"/>
</dbReference>
<comment type="subunit">
    <text evidence="11">Homodimer.</text>
</comment>
<dbReference type="GO" id="GO:0003723">
    <property type="term" value="F:RNA binding"/>
    <property type="evidence" value="ECO:0007669"/>
    <property type="project" value="UniProtKB-KW"/>
</dbReference>
<evidence type="ECO:0000313" key="14">
    <source>
        <dbReference type="Proteomes" id="UP000028926"/>
    </source>
</evidence>
<evidence type="ECO:0000256" key="9">
    <source>
        <dbReference type="ARBA" id="ARBA00048248"/>
    </source>
</evidence>
<dbReference type="InterPro" id="IPR024088">
    <property type="entry name" value="Tyr-tRNA-ligase_bac-type"/>
</dbReference>
<dbReference type="GO" id="GO:0005829">
    <property type="term" value="C:cytosol"/>
    <property type="evidence" value="ECO:0007669"/>
    <property type="project" value="TreeGrafter"/>
</dbReference>
<dbReference type="FunFam" id="3.40.50.620:FF:000008">
    <property type="entry name" value="Tyrosine--tRNA ligase"/>
    <property type="match status" value="1"/>
</dbReference>
<gene>
    <name evidence="11" type="primary">tyrS</name>
    <name evidence="13" type="ORF">ID47_01650</name>
</gene>
<dbReference type="EMBL" id="CP008941">
    <property type="protein sequence ID" value="AIK95719.1"/>
    <property type="molecule type" value="Genomic_DNA"/>
</dbReference>
<dbReference type="InterPro" id="IPR014729">
    <property type="entry name" value="Rossmann-like_a/b/a_fold"/>
</dbReference>
<keyword evidence="8 11" id="KW-0030">Aminoacyl-tRNA synthetase</keyword>
<evidence type="ECO:0000256" key="4">
    <source>
        <dbReference type="ARBA" id="ARBA00022741"/>
    </source>
</evidence>
<keyword evidence="6 12" id="KW-0694">RNA-binding</keyword>
<dbReference type="SUPFAM" id="SSF55174">
    <property type="entry name" value="Alpha-L RNA-binding motif"/>
    <property type="match status" value="1"/>
</dbReference>
<dbReference type="GO" id="GO:0004831">
    <property type="term" value="F:tyrosine-tRNA ligase activity"/>
    <property type="evidence" value="ECO:0007669"/>
    <property type="project" value="UniProtKB-UniRule"/>
</dbReference>
<dbReference type="InterPro" id="IPR002305">
    <property type="entry name" value="aa-tRNA-synth_Ic"/>
</dbReference>
<evidence type="ECO:0000256" key="8">
    <source>
        <dbReference type="ARBA" id="ARBA00023146"/>
    </source>
</evidence>
<dbReference type="Gene3D" id="3.40.50.620">
    <property type="entry name" value="HUPs"/>
    <property type="match status" value="1"/>
</dbReference>
<dbReference type="CDD" id="cd00165">
    <property type="entry name" value="S4"/>
    <property type="match status" value="1"/>
</dbReference>
<dbReference type="KEGG" id="paca:ID47_01650"/>
<feature type="binding site" evidence="11">
    <location>
        <position position="177"/>
    </location>
    <ligand>
        <name>L-tyrosine</name>
        <dbReference type="ChEBI" id="CHEBI:58315"/>
    </ligand>
</feature>
<evidence type="ECO:0000313" key="13">
    <source>
        <dbReference type="EMBL" id="AIK95719.1"/>
    </source>
</evidence>
<name>A0A077AUK9_9PROT</name>
<protein>
    <recommendedName>
        <fullName evidence="11">Tyrosine--tRNA ligase</fullName>
        <ecNumber evidence="11">6.1.1.1</ecNumber>
    </recommendedName>
    <alternativeName>
        <fullName evidence="11">Tyrosyl-tRNA synthetase</fullName>
        <shortName evidence="11">TyrRS</shortName>
    </alternativeName>
</protein>
<dbReference type="HAMAP" id="MF_02006">
    <property type="entry name" value="Tyr_tRNA_synth_type1"/>
    <property type="match status" value="1"/>
</dbReference>